<dbReference type="InterPro" id="IPR017871">
    <property type="entry name" value="ABC_transporter-like_CS"/>
</dbReference>
<accession>A0A8T2T7Z6</accession>
<evidence type="ECO:0000256" key="11">
    <source>
        <dbReference type="ARBA" id="ARBA00023180"/>
    </source>
</evidence>
<protein>
    <submittedName>
        <fullName evidence="16">Uncharacterized protein</fullName>
    </submittedName>
</protein>
<dbReference type="PROSITE" id="PS00211">
    <property type="entry name" value="ABC_TRANSPORTER_1"/>
    <property type="match status" value="2"/>
</dbReference>
<sequence>MKSQDADKTDNGLDEGNSSKNALETEPGSVSDQKAAKKDKSNKQANAVGYLQLFSFADKYDYLLIFIGSLGAAAHGVAFPVFFLIFGKLINSFGSNQDSPSKVADKVAPYAADMVYLGIVILVSAWAEVACWMHTGQRQASKIRNRYLQAILNQDIGFFDTDARTGKLVESISKDILLVQEAISEKTGNFLHFMATFIGGFAVGFSIQWQVCAVTIAAVPAIAFAGGLYAYTLTQLTSKSQEAYGGSGTIAEQAITQIRTVYSFTGEKNASQSFSMSLTQALRLGYRGGLAKGLGLGVTYTILFFSWALVLWYGGKLIRDGKSDGGKTITAVFAAIIGGMSLGQAMSNVTAFANGKTAAYNIFQLINKPAKKGDLNDDGKRLPDVKGDIELRHVKFSYPSRPDVVIFEDFSLSIPAGRTIALVGGSGSGKSTVVSLIERFYDPLGGEILLDGIDIRTLQLRWLRDQIGLVNQEPALFATSILGNILYGKEGATQMEVVEAAKAANAHSFISELPNGYNTEVGDRGVTLSGGQRQRVAIARAMLKDPKILLLDEATSALDAASEKVVQGALDRLMVGRTTVIIAHRLSTIQNVDAIGVVQGGKIVEMGTHEELIAKGELGAYSTLVKLQQMALSSDGTILGRPSRQRSSLSRLSSAKGSMLSKSRRMSSERHSNLSESQLQEADEDLPVVQEEVVKEGSYLRLMKLNAPEWPYALLGCLGSIMAGAINPVFALIISELITVYYEPDKRKQERDVRNRVLGYVGVGIITVGIYLLQHYFFGVVGENLTARVRELMFKAMLRNEVGWFDQDENNSNRLTARLAVDAAQVRGAIGDRISLILQNLTSFVTACVIGLVIEWRLALVLLATFPLLIAAAFSQNLLVIGMSGDLKEAHARSNMIAGDAIGNIRTVAAFNAETKVLALFAKALEEPAKRSFLRGNISGFFLGFSQCCMYSSYALVLWYGSRLVKDGTSDFGSVMKVFMVLMITAFAVAETLSLTPDIIKGSEAIQSVFEILDRRTRIDPDDPSGEIVSKVRGNIALVDVEFAYPTRPDVTVFKNFNLSVKAGDCLALVGASGSGKSSVIGLVERFYDPLAGAVKIDGRDIRRLNLHSLRQHIGLVQQEPALFATSILQNILYGRSDATESEVESAARSANAHDFISSLPSGYNTEVGERGVQLSGGQKQRVAIARAVLKNPAILLLDEATSALDAESEKIVQAALDKLMEGRTTIVVAHRLSTIRNANSIAVVQEGRIIEEGTHDELMSNRDGSYARLVNIQRLNEGR</sequence>
<feature type="transmembrane region" description="Helical" evidence="13">
    <location>
        <begin position="712"/>
        <end position="738"/>
    </location>
</feature>
<keyword evidence="10 13" id="KW-0472">Membrane</keyword>
<feature type="transmembrane region" description="Helical" evidence="13">
    <location>
        <begin position="325"/>
        <end position="343"/>
    </location>
</feature>
<feature type="compositionally biased region" description="Polar residues" evidence="12">
    <location>
        <begin position="16"/>
        <end position="32"/>
    </location>
</feature>
<dbReference type="GO" id="GO:0015421">
    <property type="term" value="F:ABC-type oligopeptide transporter activity"/>
    <property type="evidence" value="ECO:0007669"/>
    <property type="project" value="TreeGrafter"/>
</dbReference>
<feature type="domain" description="ABC transmembrane type-1" evidence="15">
    <location>
        <begin position="66"/>
        <end position="354"/>
    </location>
</feature>
<feature type="compositionally biased region" description="Basic and acidic residues" evidence="12">
    <location>
        <begin position="1"/>
        <end position="11"/>
    </location>
</feature>
<dbReference type="GO" id="GO:0016887">
    <property type="term" value="F:ATP hydrolysis activity"/>
    <property type="evidence" value="ECO:0007669"/>
    <property type="project" value="InterPro"/>
</dbReference>
<dbReference type="AlphaFoldDB" id="A0A8T2T7Z6"/>
<evidence type="ECO:0000256" key="10">
    <source>
        <dbReference type="ARBA" id="ARBA00023136"/>
    </source>
</evidence>
<evidence type="ECO:0000256" key="8">
    <source>
        <dbReference type="ARBA" id="ARBA00022840"/>
    </source>
</evidence>
<dbReference type="GO" id="GO:0005743">
    <property type="term" value="C:mitochondrial inner membrane"/>
    <property type="evidence" value="ECO:0007669"/>
    <property type="project" value="TreeGrafter"/>
</dbReference>
<comment type="caution">
    <text evidence="16">The sequence shown here is derived from an EMBL/GenBank/DDBJ whole genome shotgun (WGS) entry which is preliminary data.</text>
</comment>
<gene>
    <name evidence="16" type="ORF">KP509_14G054100</name>
</gene>
<feature type="domain" description="ABC transporter" evidence="14">
    <location>
        <begin position="1036"/>
        <end position="1272"/>
    </location>
</feature>
<feature type="transmembrane region" description="Helical" evidence="13">
    <location>
        <begin position="860"/>
        <end position="881"/>
    </location>
</feature>
<evidence type="ECO:0000256" key="2">
    <source>
        <dbReference type="ARBA" id="ARBA00007577"/>
    </source>
</evidence>
<dbReference type="GO" id="GO:0008361">
    <property type="term" value="P:regulation of cell size"/>
    <property type="evidence" value="ECO:0007669"/>
    <property type="project" value="UniProtKB-ARBA"/>
</dbReference>
<dbReference type="InterPro" id="IPR003439">
    <property type="entry name" value="ABC_transporter-like_ATP-bd"/>
</dbReference>
<keyword evidence="17" id="KW-1185">Reference proteome</keyword>
<evidence type="ECO:0000256" key="3">
    <source>
        <dbReference type="ARBA" id="ARBA00022448"/>
    </source>
</evidence>
<dbReference type="EMBL" id="CM035419">
    <property type="protein sequence ID" value="KAH7415621.1"/>
    <property type="molecule type" value="Genomic_DNA"/>
</dbReference>
<keyword evidence="4" id="KW-0934">Plastid</keyword>
<evidence type="ECO:0000256" key="4">
    <source>
        <dbReference type="ARBA" id="ARBA00022528"/>
    </source>
</evidence>
<feature type="transmembrane region" description="Helical" evidence="13">
    <location>
        <begin position="758"/>
        <end position="778"/>
    </location>
</feature>
<evidence type="ECO:0000256" key="5">
    <source>
        <dbReference type="ARBA" id="ARBA00022692"/>
    </source>
</evidence>
<dbReference type="Gene3D" id="1.20.1560.10">
    <property type="entry name" value="ABC transporter type 1, transmembrane domain"/>
    <property type="match status" value="1"/>
</dbReference>
<dbReference type="SMART" id="SM00382">
    <property type="entry name" value="AAA"/>
    <property type="match status" value="2"/>
</dbReference>
<keyword evidence="9 13" id="KW-1133">Transmembrane helix</keyword>
<feature type="compositionally biased region" description="Low complexity" evidence="12">
    <location>
        <begin position="641"/>
        <end position="654"/>
    </location>
</feature>
<keyword evidence="5 13" id="KW-0812">Transmembrane</keyword>
<keyword evidence="4" id="KW-0150">Chloroplast</keyword>
<dbReference type="Gene3D" id="3.40.50.300">
    <property type="entry name" value="P-loop containing nucleotide triphosphate hydrolases"/>
    <property type="match status" value="2"/>
</dbReference>
<feature type="region of interest" description="Disordered" evidence="12">
    <location>
        <begin position="637"/>
        <end position="683"/>
    </location>
</feature>
<dbReference type="GO" id="GO:0043481">
    <property type="term" value="P:anthocyanin accumulation in tissues in response to UV light"/>
    <property type="evidence" value="ECO:0007669"/>
    <property type="project" value="UniProtKB-ARBA"/>
</dbReference>
<feature type="transmembrane region" description="Helical" evidence="13">
    <location>
        <begin position="940"/>
        <end position="960"/>
    </location>
</feature>
<evidence type="ECO:0000313" key="16">
    <source>
        <dbReference type="EMBL" id="KAH7415616.1"/>
    </source>
</evidence>
<dbReference type="EMBL" id="CM035419">
    <property type="protein sequence ID" value="KAH7415617.1"/>
    <property type="molecule type" value="Genomic_DNA"/>
</dbReference>
<dbReference type="CDD" id="cd18577">
    <property type="entry name" value="ABC_6TM_Pgp_ABCB1_D1_like"/>
    <property type="match status" value="1"/>
</dbReference>
<dbReference type="PANTHER" id="PTHR43394:SF11">
    <property type="entry name" value="ATP-BINDING CASSETTE TRANSPORTER"/>
    <property type="match status" value="1"/>
</dbReference>
<feature type="region of interest" description="Disordered" evidence="12">
    <location>
        <begin position="1"/>
        <end position="38"/>
    </location>
</feature>
<dbReference type="FunFam" id="3.40.50.300:FF:000251">
    <property type="entry name" value="ABC transporter B family member 19"/>
    <property type="match status" value="2"/>
</dbReference>
<dbReference type="OrthoDB" id="6500128at2759"/>
<dbReference type="InterPro" id="IPR003593">
    <property type="entry name" value="AAA+_ATPase"/>
</dbReference>
<evidence type="ECO:0000259" key="15">
    <source>
        <dbReference type="PROSITE" id="PS50929"/>
    </source>
</evidence>
<evidence type="ECO:0000256" key="9">
    <source>
        <dbReference type="ARBA" id="ARBA00022989"/>
    </source>
</evidence>
<feature type="transmembrane region" description="Helical" evidence="13">
    <location>
        <begin position="190"/>
        <end position="207"/>
    </location>
</feature>
<comment type="similarity">
    <text evidence="2">Belongs to the ABC transporter superfamily. ABCB family. Multidrug resistance exporter (TC 3.A.1.201) subfamily.</text>
</comment>
<organism evidence="16 17">
    <name type="scientific">Ceratopteris richardii</name>
    <name type="common">Triangle waterfern</name>
    <dbReference type="NCBI Taxonomy" id="49495"/>
    <lineage>
        <taxon>Eukaryota</taxon>
        <taxon>Viridiplantae</taxon>
        <taxon>Streptophyta</taxon>
        <taxon>Embryophyta</taxon>
        <taxon>Tracheophyta</taxon>
        <taxon>Polypodiopsida</taxon>
        <taxon>Polypodiidae</taxon>
        <taxon>Polypodiales</taxon>
        <taxon>Pteridineae</taxon>
        <taxon>Pteridaceae</taxon>
        <taxon>Parkerioideae</taxon>
        <taxon>Ceratopteris</taxon>
    </lineage>
</organism>
<dbReference type="SUPFAM" id="SSF52540">
    <property type="entry name" value="P-loop containing nucleoside triphosphate hydrolases"/>
    <property type="match status" value="2"/>
</dbReference>
<keyword evidence="6" id="KW-0677">Repeat</keyword>
<evidence type="ECO:0000256" key="12">
    <source>
        <dbReference type="SAM" id="MobiDB-lite"/>
    </source>
</evidence>
<dbReference type="InterPro" id="IPR011527">
    <property type="entry name" value="ABC1_TM_dom"/>
</dbReference>
<dbReference type="Pfam" id="PF00005">
    <property type="entry name" value="ABC_tran"/>
    <property type="match status" value="2"/>
</dbReference>
<evidence type="ECO:0000256" key="1">
    <source>
        <dbReference type="ARBA" id="ARBA00004651"/>
    </source>
</evidence>
<dbReference type="EMBL" id="CM035419">
    <property type="protein sequence ID" value="KAH7415619.1"/>
    <property type="molecule type" value="Genomic_DNA"/>
</dbReference>
<dbReference type="GO" id="GO:0090374">
    <property type="term" value="P:oligopeptide export from mitochondrion"/>
    <property type="evidence" value="ECO:0007669"/>
    <property type="project" value="TreeGrafter"/>
</dbReference>
<dbReference type="GO" id="GO:0009958">
    <property type="term" value="P:positive gravitropism"/>
    <property type="evidence" value="ECO:0007669"/>
    <property type="project" value="UniProtKB-ARBA"/>
</dbReference>
<dbReference type="GO" id="GO:0005886">
    <property type="term" value="C:plasma membrane"/>
    <property type="evidence" value="ECO:0007669"/>
    <property type="project" value="UniProtKB-SubCell"/>
</dbReference>
<feature type="transmembrane region" description="Helical" evidence="13">
    <location>
        <begin position="972"/>
        <end position="993"/>
    </location>
</feature>
<reference evidence="16" key="1">
    <citation type="submission" date="2021-08" db="EMBL/GenBank/DDBJ databases">
        <title>WGS assembly of Ceratopteris richardii.</title>
        <authorList>
            <person name="Marchant D.B."/>
            <person name="Chen G."/>
            <person name="Jenkins J."/>
            <person name="Shu S."/>
            <person name="Leebens-Mack J."/>
            <person name="Grimwood J."/>
            <person name="Schmutz J."/>
            <person name="Soltis P."/>
            <person name="Soltis D."/>
            <person name="Chen Z.-H."/>
        </authorList>
    </citation>
    <scope>NUCLEOTIDE SEQUENCE</scope>
    <source>
        <strain evidence="16">Whitten #5841</strain>
        <tissue evidence="16">Leaf</tissue>
    </source>
</reference>
<dbReference type="GO" id="GO:0009926">
    <property type="term" value="P:auxin polar transport"/>
    <property type="evidence" value="ECO:0007669"/>
    <property type="project" value="UniProtKB-ARBA"/>
</dbReference>
<dbReference type="GO" id="GO:0005524">
    <property type="term" value="F:ATP binding"/>
    <property type="evidence" value="ECO:0007669"/>
    <property type="project" value="UniProtKB-KW"/>
</dbReference>
<dbReference type="Proteomes" id="UP000825935">
    <property type="component" value="Chromosome 14"/>
</dbReference>
<keyword evidence="3" id="KW-0813">Transport</keyword>
<keyword evidence="7" id="KW-0547">Nucleotide-binding</keyword>
<comment type="subcellular location">
    <subcellularLocation>
        <location evidence="1">Cell membrane</location>
        <topology evidence="1">Multi-pass membrane protein</topology>
    </subcellularLocation>
</comment>
<dbReference type="EMBL" id="CM035419">
    <property type="protein sequence ID" value="KAH7415616.1"/>
    <property type="molecule type" value="Genomic_DNA"/>
</dbReference>
<keyword evidence="8" id="KW-0067">ATP-binding</keyword>
<feature type="transmembrane region" description="Helical" evidence="13">
    <location>
        <begin position="114"/>
        <end position="134"/>
    </location>
</feature>
<evidence type="ECO:0000256" key="6">
    <source>
        <dbReference type="ARBA" id="ARBA00022737"/>
    </source>
</evidence>
<dbReference type="CDD" id="cd03249">
    <property type="entry name" value="ABC_MTABC3_MDL1_MDL2"/>
    <property type="match status" value="2"/>
</dbReference>
<dbReference type="GO" id="GO:1900459">
    <property type="term" value="P:positive regulation of brassinosteroid mediated signaling pathway"/>
    <property type="evidence" value="ECO:0007669"/>
    <property type="project" value="UniProtKB-ARBA"/>
</dbReference>
<dbReference type="OMA" id="FWYASEL"/>
<dbReference type="InterPro" id="IPR039421">
    <property type="entry name" value="Type_1_exporter"/>
</dbReference>
<dbReference type="FunFam" id="1.20.1560.10:FF:000029">
    <property type="entry name" value="ABC transporter B family member 1"/>
    <property type="match status" value="1"/>
</dbReference>
<dbReference type="GO" id="GO:0009637">
    <property type="term" value="P:response to blue light"/>
    <property type="evidence" value="ECO:0007669"/>
    <property type="project" value="UniProtKB-ARBA"/>
</dbReference>
<dbReference type="EMBL" id="CM035419">
    <property type="protein sequence ID" value="KAH7415624.1"/>
    <property type="molecule type" value="Genomic_DNA"/>
</dbReference>
<dbReference type="PROSITE" id="PS50893">
    <property type="entry name" value="ABC_TRANSPORTER_2"/>
    <property type="match status" value="2"/>
</dbReference>
<name>A0A8T2T7Z6_CERRI</name>
<feature type="domain" description="ABC transmembrane type-1" evidence="15">
    <location>
        <begin position="714"/>
        <end position="1001"/>
    </location>
</feature>
<evidence type="ECO:0000256" key="7">
    <source>
        <dbReference type="ARBA" id="ARBA00022741"/>
    </source>
</evidence>
<dbReference type="GO" id="GO:0009640">
    <property type="term" value="P:photomorphogenesis"/>
    <property type="evidence" value="ECO:0007669"/>
    <property type="project" value="UniProtKB-ARBA"/>
</dbReference>
<dbReference type="EMBL" id="CM035419">
    <property type="protein sequence ID" value="KAH7415623.1"/>
    <property type="molecule type" value="Genomic_DNA"/>
</dbReference>
<dbReference type="InterPro" id="IPR036640">
    <property type="entry name" value="ABC1_TM_sf"/>
</dbReference>
<dbReference type="Pfam" id="PF00664">
    <property type="entry name" value="ABC_membrane"/>
    <property type="match status" value="2"/>
</dbReference>
<evidence type="ECO:0000259" key="14">
    <source>
        <dbReference type="PROSITE" id="PS50893"/>
    </source>
</evidence>
<dbReference type="GO" id="GO:0010329">
    <property type="term" value="F:auxin efflux transmembrane transporter activity"/>
    <property type="evidence" value="ECO:0007669"/>
    <property type="project" value="UniProtKB-ARBA"/>
</dbReference>
<feature type="domain" description="ABC transporter" evidence="14">
    <location>
        <begin position="389"/>
        <end position="625"/>
    </location>
</feature>
<dbReference type="CDD" id="cd18578">
    <property type="entry name" value="ABC_6TM_Pgp_ABCB1_D2_like"/>
    <property type="match status" value="1"/>
</dbReference>
<evidence type="ECO:0000313" key="17">
    <source>
        <dbReference type="Proteomes" id="UP000825935"/>
    </source>
</evidence>
<dbReference type="GO" id="GO:0009741">
    <property type="term" value="P:response to brassinosteroid"/>
    <property type="evidence" value="ECO:0007669"/>
    <property type="project" value="UniProtKB-ARBA"/>
</dbReference>
<feature type="transmembrane region" description="Helical" evidence="13">
    <location>
        <begin position="213"/>
        <end position="231"/>
    </location>
</feature>
<evidence type="ECO:0000256" key="13">
    <source>
        <dbReference type="SAM" id="Phobius"/>
    </source>
</evidence>
<keyword evidence="11" id="KW-0325">Glycoprotein</keyword>
<feature type="transmembrane region" description="Helical" evidence="13">
    <location>
        <begin position="62"/>
        <end position="86"/>
    </location>
</feature>
<dbReference type="InterPro" id="IPR027417">
    <property type="entry name" value="P-loop_NTPase"/>
</dbReference>
<feature type="transmembrane region" description="Helical" evidence="13">
    <location>
        <begin position="293"/>
        <end position="313"/>
    </location>
</feature>
<dbReference type="PANTHER" id="PTHR43394">
    <property type="entry name" value="ATP-DEPENDENT PERMEASE MDL1, MITOCHONDRIAL"/>
    <property type="match status" value="1"/>
</dbReference>
<dbReference type="FunFam" id="1.20.1560.10:FF:000009">
    <property type="entry name" value="ABC transporter B family member 1"/>
    <property type="match status" value="1"/>
</dbReference>
<proteinExistence type="inferred from homology"/>
<dbReference type="SUPFAM" id="SSF90123">
    <property type="entry name" value="ABC transporter transmembrane region"/>
    <property type="match status" value="2"/>
</dbReference>
<dbReference type="PROSITE" id="PS50929">
    <property type="entry name" value="ABC_TM1F"/>
    <property type="match status" value="2"/>
</dbReference>